<dbReference type="AlphaFoldDB" id="A0A075WC04"/>
<name>A0A075WC04_ARCFL</name>
<gene>
    <name evidence="1" type="ORF">AFULGI_00006900</name>
</gene>
<sequence>MKHKIKLKGSFSLNEKDILDFHPWVKPLLEEVRNRGWNYEFSDVKAEVLVELDLDELKLDLRYYPPRLERFEEGGTYEISAEVGSEPPAVLKVLSIESFKVRVSTKNCWNAAEIDPFKREVNSIKDVLWAFGEEVDKLSQAREVYEVARWLIEKGFKPANNYVIKDYKKLVDMFEKPYKFAVTLEIAVEDENKVPGWEELKKELSKFFYERGTFGGAENGSV</sequence>
<dbReference type="Proteomes" id="UP000028501">
    <property type="component" value="Chromosome"/>
</dbReference>
<reference evidence="1 2" key="1">
    <citation type="submission" date="2013-07" db="EMBL/GenBank/DDBJ databases">
        <title>Genome of Archaeoglobus fulgidus.</title>
        <authorList>
            <person name="Fiebig A."/>
            <person name="Birkeland N.-K."/>
        </authorList>
    </citation>
    <scope>NUCLEOTIDE SEQUENCE [LARGE SCALE GENOMIC DNA]</scope>
    <source>
        <strain evidence="1 2">DSM 8774</strain>
    </source>
</reference>
<dbReference type="EMBL" id="CP006577">
    <property type="protein sequence ID" value="AIG97491.1"/>
    <property type="molecule type" value="Genomic_DNA"/>
</dbReference>
<protein>
    <submittedName>
        <fullName evidence="1">Uncharacterized protein</fullName>
    </submittedName>
</protein>
<dbReference type="GeneID" id="24794213"/>
<accession>A0A075WC04</accession>
<evidence type="ECO:0000313" key="2">
    <source>
        <dbReference type="Proteomes" id="UP000028501"/>
    </source>
</evidence>
<dbReference type="RefSeq" id="WP_010878115.1">
    <property type="nucleotide sequence ID" value="NZ_CP006577.1"/>
</dbReference>
<organism evidence="1 2">
    <name type="scientific">Archaeoglobus fulgidus DSM 8774</name>
    <dbReference type="NCBI Taxonomy" id="1344584"/>
    <lineage>
        <taxon>Archaea</taxon>
        <taxon>Methanobacteriati</taxon>
        <taxon>Methanobacteriota</taxon>
        <taxon>Archaeoglobi</taxon>
        <taxon>Archaeoglobales</taxon>
        <taxon>Archaeoglobaceae</taxon>
        <taxon>Archaeoglobus</taxon>
    </lineage>
</organism>
<proteinExistence type="predicted"/>
<dbReference type="HOGENOM" id="CLU_1363607_0_0_2"/>
<evidence type="ECO:0000313" key="1">
    <source>
        <dbReference type="EMBL" id="AIG97491.1"/>
    </source>
</evidence>
<dbReference type="KEGG" id="afg:AFULGI_00006900"/>